<gene>
    <name evidence="1" type="ORF">N7G274_004550</name>
</gene>
<comment type="caution">
    <text evidence="1">The sequence shown here is derived from an EMBL/GenBank/DDBJ whole genome shotgun (WGS) entry which is preliminary data.</text>
</comment>
<organism evidence="1 2">
    <name type="scientific">Stereocaulon virgatum</name>
    <dbReference type="NCBI Taxonomy" id="373712"/>
    <lineage>
        <taxon>Eukaryota</taxon>
        <taxon>Fungi</taxon>
        <taxon>Dikarya</taxon>
        <taxon>Ascomycota</taxon>
        <taxon>Pezizomycotina</taxon>
        <taxon>Lecanoromycetes</taxon>
        <taxon>OSLEUM clade</taxon>
        <taxon>Lecanoromycetidae</taxon>
        <taxon>Lecanorales</taxon>
        <taxon>Lecanorineae</taxon>
        <taxon>Stereocaulaceae</taxon>
        <taxon>Stereocaulon</taxon>
    </lineage>
</organism>
<name>A0ABR4ABG0_9LECA</name>
<evidence type="ECO:0000313" key="2">
    <source>
        <dbReference type="Proteomes" id="UP001590950"/>
    </source>
</evidence>
<proteinExistence type="predicted"/>
<dbReference type="EMBL" id="JBEFKJ010000013">
    <property type="protein sequence ID" value="KAL2042791.1"/>
    <property type="molecule type" value="Genomic_DNA"/>
</dbReference>
<dbReference type="Proteomes" id="UP001590950">
    <property type="component" value="Unassembled WGS sequence"/>
</dbReference>
<reference evidence="1 2" key="1">
    <citation type="submission" date="2024-09" db="EMBL/GenBank/DDBJ databases">
        <title>Rethinking Asexuality: The Enigmatic Case of Functional Sexual Genes in Lepraria (Stereocaulaceae).</title>
        <authorList>
            <person name="Doellman M."/>
            <person name="Sun Y."/>
            <person name="Barcenas-Pena A."/>
            <person name="Lumbsch H.T."/>
            <person name="Grewe F."/>
        </authorList>
    </citation>
    <scope>NUCLEOTIDE SEQUENCE [LARGE SCALE GENOMIC DNA]</scope>
    <source>
        <strain evidence="1 2">Mercado 3170</strain>
    </source>
</reference>
<protein>
    <submittedName>
        <fullName evidence="1">Uncharacterized protein</fullName>
    </submittedName>
</protein>
<evidence type="ECO:0000313" key="1">
    <source>
        <dbReference type="EMBL" id="KAL2042791.1"/>
    </source>
</evidence>
<accession>A0ABR4ABG0</accession>
<sequence length="78" mass="8495">MNVDSHVLSINSSDAKFDGIKYSGSGQALNLFEIVSTPVSEVNPGQRGRKIRKSLHECAFFAMIIAAVDGRVILLNFL</sequence>
<keyword evidence="2" id="KW-1185">Reference proteome</keyword>